<feature type="binding site" evidence="10">
    <location>
        <position position="176"/>
    </location>
    <ligand>
        <name>substrate</name>
    </ligand>
</feature>
<evidence type="ECO:0000256" key="8">
    <source>
        <dbReference type="ARBA" id="ARBA00022825"/>
    </source>
</evidence>
<feature type="binding site" evidence="10">
    <location>
        <position position="146"/>
    </location>
    <ligand>
        <name>substrate</name>
    </ligand>
</feature>
<evidence type="ECO:0000256" key="9">
    <source>
        <dbReference type="PIRSR" id="PIRSR611782-1"/>
    </source>
</evidence>
<feature type="domain" description="PDZ" evidence="12">
    <location>
        <begin position="311"/>
        <end position="362"/>
    </location>
</feature>
<comment type="similarity">
    <text evidence="2">Belongs to the peptidase S1C family.</text>
</comment>
<evidence type="ECO:0000256" key="2">
    <source>
        <dbReference type="ARBA" id="ARBA00010541"/>
    </source>
</evidence>
<sequence>MKSSGSVWGSRRMFAANLIMTGALAGFVLSSLLFSCTTHVSPGNSARAVELGQPVAVDLDGTQNSFRRISELLLPTVVKVEAVEVTRQAVPRGGTMPWFDWFFGPQPGPGPNEEEQPEREFRSQRLGSGVIVRRDGDTYYVITNHHVAGSSEHSHVTLDDGRVYQAELVGSDPRKDFALLSFSTDERDISIAPIGNSDELHVGDWVLAMGSPFGFQSTVTAGIVSALGRTGGPDGNISDFIQTDAAINRGNSGGPLINMRGEVIGINTWITSSTGGSVGIGFSIPINNVTASIDQLIETGVVEYGWIGVSIADVTREMAGYLGVRSGQGAIIHHVFTNGPAFEGGIRPGDFVTAINGRRVRGRDDLVLHVGNLPAGQRAVFDLVRDGQEMSIEITVARREDERSIAEQYRMLWPGFTVFPVNEDIRQELGLEDDADGVILSSVEQRSPAAIAGLRSGDRIISINERPIRTIHDFYAEVGRTDTREFDIRFMRDDVELKIGIVRR</sequence>
<keyword evidence="3 13" id="KW-0645">Protease</keyword>
<dbReference type="GO" id="GO:0006508">
    <property type="term" value="P:proteolysis"/>
    <property type="evidence" value="ECO:0007669"/>
    <property type="project" value="UniProtKB-KW"/>
</dbReference>
<feature type="domain" description="PDZ" evidence="12">
    <location>
        <begin position="418"/>
        <end position="469"/>
    </location>
</feature>
<dbReference type="PANTHER" id="PTHR22939:SF129">
    <property type="entry name" value="SERINE PROTEASE HTRA2, MITOCHONDRIAL"/>
    <property type="match status" value="1"/>
</dbReference>
<dbReference type="Pfam" id="PF17820">
    <property type="entry name" value="PDZ_6"/>
    <property type="match status" value="1"/>
</dbReference>
<feature type="active site" description="Charge relay system" evidence="9">
    <location>
        <position position="252"/>
    </location>
</feature>
<dbReference type="GO" id="GO:0042597">
    <property type="term" value="C:periplasmic space"/>
    <property type="evidence" value="ECO:0007669"/>
    <property type="project" value="UniProtKB-SubCell"/>
</dbReference>
<keyword evidence="6" id="KW-0574">Periplasm</keyword>
<accession>H9UJI8</accession>
<dbReference type="STRING" id="889378.Spiaf_1623"/>
<dbReference type="GO" id="GO:0004252">
    <property type="term" value="F:serine-type endopeptidase activity"/>
    <property type="evidence" value="ECO:0007669"/>
    <property type="project" value="InterPro"/>
</dbReference>
<feature type="region of interest" description="Disordered" evidence="11">
    <location>
        <begin position="104"/>
        <end position="124"/>
    </location>
</feature>
<keyword evidence="14" id="KW-1185">Reference proteome</keyword>
<dbReference type="AlphaFoldDB" id="H9UJI8"/>
<dbReference type="PATRIC" id="fig|889378.3.peg.1610"/>
<name>H9UJI8_SPIAZ</name>
<evidence type="ECO:0000256" key="10">
    <source>
        <dbReference type="PIRSR" id="PIRSR611782-2"/>
    </source>
</evidence>
<dbReference type="PANTHER" id="PTHR22939">
    <property type="entry name" value="SERINE PROTEASE FAMILY S1C HTRA-RELATED"/>
    <property type="match status" value="1"/>
</dbReference>
<evidence type="ECO:0000256" key="4">
    <source>
        <dbReference type="ARBA" id="ARBA00022729"/>
    </source>
</evidence>
<evidence type="ECO:0000313" key="14">
    <source>
        <dbReference type="Proteomes" id="UP000007383"/>
    </source>
</evidence>
<dbReference type="InterPro" id="IPR036034">
    <property type="entry name" value="PDZ_sf"/>
</dbReference>
<comment type="subcellular location">
    <subcellularLocation>
        <location evidence="1">Periplasm</location>
    </subcellularLocation>
</comment>
<dbReference type="HOGENOM" id="CLU_020120_1_0_12"/>
<dbReference type="OrthoDB" id="9758917at2"/>
<protein>
    <submittedName>
        <fullName evidence="13">Periplasmic serine protease, Do/DeqQ family</fullName>
    </submittedName>
</protein>
<dbReference type="SUPFAM" id="SSF50494">
    <property type="entry name" value="Trypsin-like serine proteases"/>
    <property type="match status" value="1"/>
</dbReference>
<dbReference type="EMBL" id="CP003282">
    <property type="protein sequence ID" value="AFG37681.1"/>
    <property type="molecule type" value="Genomic_DNA"/>
</dbReference>
<dbReference type="PRINTS" id="PR00834">
    <property type="entry name" value="PROTEASES2C"/>
</dbReference>
<feature type="binding site" evidence="10">
    <location>
        <begin position="250"/>
        <end position="252"/>
    </location>
    <ligand>
        <name>substrate</name>
    </ligand>
</feature>
<dbReference type="Proteomes" id="UP000007383">
    <property type="component" value="Chromosome"/>
</dbReference>
<dbReference type="SMART" id="SM00228">
    <property type="entry name" value="PDZ"/>
    <property type="match status" value="2"/>
</dbReference>
<keyword evidence="4" id="KW-0732">Signal</keyword>
<evidence type="ECO:0000256" key="6">
    <source>
        <dbReference type="ARBA" id="ARBA00022764"/>
    </source>
</evidence>
<feature type="active site" description="Charge relay system" evidence="9">
    <location>
        <position position="176"/>
    </location>
</feature>
<dbReference type="KEGG" id="sfc:Spiaf_1623"/>
<proteinExistence type="inferred from homology"/>
<dbReference type="Pfam" id="PF13180">
    <property type="entry name" value="PDZ_2"/>
    <property type="match status" value="1"/>
</dbReference>
<organism evidence="13 14">
    <name type="scientific">Spirochaeta africana (strain ATCC 700263 / DSM 8902 / Z-7692)</name>
    <dbReference type="NCBI Taxonomy" id="889378"/>
    <lineage>
        <taxon>Bacteria</taxon>
        <taxon>Pseudomonadati</taxon>
        <taxon>Spirochaetota</taxon>
        <taxon>Spirochaetia</taxon>
        <taxon>Spirochaetales</taxon>
        <taxon>Spirochaetaceae</taxon>
        <taxon>Spirochaeta</taxon>
    </lineage>
</organism>
<evidence type="ECO:0000256" key="5">
    <source>
        <dbReference type="ARBA" id="ARBA00022737"/>
    </source>
</evidence>
<evidence type="ECO:0000256" key="3">
    <source>
        <dbReference type="ARBA" id="ARBA00022670"/>
    </source>
</evidence>
<dbReference type="InterPro" id="IPR001478">
    <property type="entry name" value="PDZ"/>
</dbReference>
<dbReference type="SUPFAM" id="SSF50156">
    <property type="entry name" value="PDZ domain-like"/>
    <property type="match status" value="2"/>
</dbReference>
<keyword evidence="7" id="KW-0378">Hydrolase</keyword>
<evidence type="ECO:0000256" key="1">
    <source>
        <dbReference type="ARBA" id="ARBA00004418"/>
    </source>
</evidence>
<dbReference type="InterPro" id="IPR001940">
    <property type="entry name" value="Peptidase_S1C"/>
</dbReference>
<dbReference type="PROSITE" id="PS50106">
    <property type="entry name" value="PDZ"/>
    <property type="match status" value="2"/>
</dbReference>
<keyword evidence="5" id="KW-0677">Repeat</keyword>
<dbReference type="Gene3D" id="2.30.42.10">
    <property type="match status" value="2"/>
</dbReference>
<dbReference type="RefSeq" id="WP_014455664.1">
    <property type="nucleotide sequence ID" value="NC_017098.1"/>
</dbReference>
<gene>
    <name evidence="13" type="ordered locus">Spiaf_1623</name>
</gene>
<dbReference type="NCBIfam" id="TIGR02037">
    <property type="entry name" value="degP_htrA_DO"/>
    <property type="match status" value="1"/>
</dbReference>
<evidence type="ECO:0000256" key="11">
    <source>
        <dbReference type="SAM" id="MobiDB-lite"/>
    </source>
</evidence>
<evidence type="ECO:0000256" key="7">
    <source>
        <dbReference type="ARBA" id="ARBA00022801"/>
    </source>
</evidence>
<dbReference type="Gene3D" id="2.40.10.120">
    <property type="match status" value="1"/>
</dbReference>
<feature type="active site" description="Charge relay system" evidence="9">
    <location>
        <position position="146"/>
    </location>
</feature>
<reference evidence="14" key="1">
    <citation type="journal article" date="2013" name="Stand. Genomic Sci.">
        <title>Complete genome sequence of the halophilic bacterium Spirochaeta africana type strain (Z-7692(T)) from the alkaline Lake Magadi in the East African Rift.</title>
        <authorList>
            <person name="Liolos K."/>
            <person name="Abt B."/>
            <person name="Scheuner C."/>
            <person name="Teshima H."/>
            <person name="Held B."/>
            <person name="Lapidus A."/>
            <person name="Nolan M."/>
            <person name="Lucas S."/>
            <person name="Deshpande S."/>
            <person name="Cheng J.F."/>
            <person name="Tapia R."/>
            <person name="Goodwin L.A."/>
            <person name="Pitluck S."/>
            <person name="Pagani I."/>
            <person name="Ivanova N."/>
            <person name="Mavromatis K."/>
            <person name="Mikhailova N."/>
            <person name="Huntemann M."/>
            <person name="Pati A."/>
            <person name="Chen A."/>
            <person name="Palaniappan K."/>
            <person name="Land M."/>
            <person name="Rohde M."/>
            <person name="Tindall B.J."/>
            <person name="Detter J.C."/>
            <person name="Goker M."/>
            <person name="Bristow J."/>
            <person name="Eisen J.A."/>
            <person name="Markowitz V."/>
            <person name="Hugenholtz P."/>
            <person name="Woyke T."/>
            <person name="Klenk H.P."/>
            <person name="Kyrpides N.C."/>
        </authorList>
    </citation>
    <scope>NUCLEOTIDE SEQUENCE</scope>
    <source>
        <strain evidence="14">ATCC 700263 / DSM 8902 / Z-7692</strain>
    </source>
</reference>
<dbReference type="InterPro" id="IPR011782">
    <property type="entry name" value="Pept_S1C_Do"/>
</dbReference>
<dbReference type="eggNOG" id="COG0265">
    <property type="taxonomic scope" value="Bacteria"/>
</dbReference>
<evidence type="ECO:0000259" key="12">
    <source>
        <dbReference type="PROSITE" id="PS50106"/>
    </source>
</evidence>
<keyword evidence="8" id="KW-0720">Serine protease</keyword>
<dbReference type="InterPro" id="IPR041489">
    <property type="entry name" value="PDZ_6"/>
</dbReference>
<evidence type="ECO:0000313" key="13">
    <source>
        <dbReference type="EMBL" id="AFG37681.1"/>
    </source>
</evidence>
<dbReference type="InterPro" id="IPR009003">
    <property type="entry name" value="Peptidase_S1_PA"/>
</dbReference>
<dbReference type="Pfam" id="PF13365">
    <property type="entry name" value="Trypsin_2"/>
    <property type="match status" value="1"/>
</dbReference>